<reference evidence="3 4" key="1">
    <citation type="submission" date="2016-12" db="EMBL/GenBank/DDBJ databases">
        <title>The draft genome sequence of Actinophytocola sp. 11-183.</title>
        <authorList>
            <person name="Wang W."/>
            <person name="Yuan L."/>
        </authorList>
    </citation>
    <scope>NUCLEOTIDE SEQUENCE [LARGE SCALE GENOMIC DNA]</scope>
    <source>
        <strain evidence="3 4">11-183</strain>
    </source>
</reference>
<proteinExistence type="predicted"/>
<sequence length="133" mass="15136">MTEYQRGNIRVSDTEREDALGKLGQHMSEGRLDIEEYGERTAKVATAKTRADVLALFDDLPEPRPAFGQPNPPAVVRPRRAQVSRQLTPLVPVLGIVLLIGLTIVLKVPFFFFMLPFIFFMVQSGRWGHHHRR</sequence>
<evidence type="ECO:0000313" key="4">
    <source>
        <dbReference type="Proteomes" id="UP000185596"/>
    </source>
</evidence>
<dbReference type="InterPro" id="IPR012551">
    <property type="entry name" value="DUF1707_SHOCT-like"/>
</dbReference>
<evidence type="ECO:0000259" key="2">
    <source>
        <dbReference type="Pfam" id="PF08044"/>
    </source>
</evidence>
<keyword evidence="1" id="KW-1133">Transmembrane helix</keyword>
<keyword evidence="4" id="KW-1185">Reference proteome</keyword>
<organism evidence="3 4">
    <name type="scientific">Actinophytocola xanthii</name>
    <dbReference type="NCBI Taxonomy" id="1912961"/>
    <lineage>
        <taxon>Bacteria</taxon>
        <taxon>Bacillati</taxon>
        <taxon>Actinomycetota</taxon>
        <taxon>Actinomycetes</taxon>
        <taxon>Pseudonocardiales</taxon>
        <taxon>Pseudonocardiaceae</taxon>
    </lineage>
</organism>
<keyword evidence="1" id="KW-0472">Membrane</keyword>
<keyword evidence="1" id="KW-0812">Transmembrane</keyword>
<accession>A0A1Q8BV16</accession>
<feature type="transmembrane region" description="Helical" evidence="1">
    <location>
        <begin position="87"/>
        <end position="104"/>
    </location>
</feature>
<dbReference type="Proteomes" id="UP000185596">
    <property type="component" value="Unassembled WGS sequence"/>
</dbReference>
<gene>
    <name evidence="3" type="ORF">BU204_36715</name>
</gene>
<feature type="domain" description="DUF1707" evidence="2">
    <location>
        <begin position="9"/>
        <end position="61"/>
    </location>
</feature>
<dbReference type="Pfam" id="PF08044">
    <property type="entry name" value="DUF1707"/>
    <property type="match status" value="1"/>
</dbReference>
<comment type="caution">
    <text evidence="3">The sequence shown here is derived from an EMBL/GenBank/DDBJ whole genome shotgun (WGS) entry which is preliminary data.</text>
</comment>
<evidence type="ECO:0000313" key="3">
    <source>
        <dbReference type="EMBL" id="OLF05946.1"/>
    </source>
</evidence>
<evidence type="ECO:0000256" key="1">
    <source>
        <dbReference type="SAM" id="Phobius"/>
    </source>
</evidence>
<dbReference type="OrthoDB" id="3534574at2"/>
<protein>
    <recommendedName>
        <fullName evidence="2">DUF1707 domain-containing protein</fullName>
    </recommendedName>
</protein>
<dbReference type="STRING" id="1912961.BU204_36715"/>
<dbReference type="AlphaFoldDB" id="A0A1Q8BV16"/>
<dbReference type="RefSeq" id="WP_075130400.1">
    <property type="nucleotide sequence ID" value="NZ_MSIE01000129.1"/>
</dbReference>
<name>A0A1Q8BV16_9PSEU</name>
<dbReference type="EMBL" id="MSIE01000129">
    <property type="protein sequence ID" value="OLF05946.1"/>
    <property type="molecule type" value="Genomic_DNA"/>
</dbReference>